<keyword evidence="3" id="KW-0406">Ion transport</keyword>
<dbReference type="InterPro" id="IPR018000">
    <property type="entry name" value="Neurotransmitter_ion_chnl_CS"/>
</dbReference>
<dbReference type="SUPFAM" id="SSF63712">
    <property type="entry name" value="Nicotinic receptor ligand binding domain-like"/>
    <property type="match status" value="1"/>
</dbReference>
<evidence type="ECO:0000313" key="6">
    <source>
        <dbReference type="Proteomes" id="UP001186944"/>
    </source>
</evidence>
<dbReference type="CDD" id="cd18989">
    <property type="entry name" value="LGIC_ECD_cation"/>
    <property type="match status" value="1"/>
</dbReference>
<comment type="caution">
    <text evidence="5">The sequence shown here is derived from an EMBL/GenBank/DDBJ whole genome shotgun (WGS) entry which is preliminary data.</text>
</comment>
<dbReference type="GO" id="GO:0016020">
    <property type="term" value="C:membrane"/>
    <property type="evidence" value="ECO:0007669"/>
    <property type="project" value="UniProtKB-SubCell"/>
</dbReference>
<dbReference type="Proteomes" id="UP001186944">
    <property type="component" value="Unassembled WGS sequence"/>
</dbReference>
<gene>
    <name evidence="5" type="ORF">FSP39_020116</name>
</gene>
<dbReference type="GO" id="GO:0004888">
    <property type="term" value="F:transmembrane signaling receptor activity"/>
    <property type="evidence" value="ECO:0007669"/>
    <property type="project" value="InterPro"/>
</dbReference>
<dbReference type="Gene3D" id="2.70.170.10">
    <property type="entry name" value="Neurotransmitter-gated ion-channel ligand-binding domain"/>
    <property type="match status" value="1"/>
</dbReference>
<protein>
    <recommendedName>
        <fullName evidence="4">Neurotransmitter-gated ion-channel ligand-binding domain-containing protein</fullName>
    </recommendedName>
</protein>
<dbReference type="InterPro" id="IPR006201">
    <property type="entry name" value="Neur_channel"/>
</dbReference>
<dbReference type="InterPro" id="IPR036734">
    <property type="entry name" value="Neur_chan_lig-bd_sf"/>
</dbReference>
<evidence type="ECO:0000256" key="2">
    <source>
        <dbReference type="ARBA" id="ARBA00023136"/>
    </source>
</evidence>
<accession>A0AA88XJQ5</accession>
<evidence type="ECO:0000313" key="5">
    <source>
        <dbReference type="EMBL" id="KAK3086552.1"/>
    </source>
</evidence>
<dbReference type="Pfam" id="PF02931">
    <property type="entry name" value="Neur_chan_LBD"/>
    <property type="match status" value="1"/>
</dbReference>
<feature type="domain" description="Neurotransmitter-gated ion-channel ligand-binding" evidence="4">
    <location>
        <begin position="26"/>
        <end position="226"/>
    </location>
</feature>
<evidence type="ECO:0000256" key="3">
    <source>
        <dbReference type="RuleBase" id="RU000687"/>
    </source>
</evidence>
<keyword evidence="3" id="KW-0732">Signal</keyword>
<feature type="chain" id="PRO_5041518956" description="Neurotransmitter-gated ion-channel ligand-binding domain-containing protein" evidence="3">
    <location>
        <begin position="19"/>
        <end position="237"/>
    </location>
</feature>
<evidence type="ECO:0000259" key="4">
    <source>
        <dbReference type="Pfam" id="PF02931"/>
    </source>
</evidence>
<dbReference type="InterPro" id="IPR006202">
    <property type="entry name" value="Neur_chan_lig-bd"/>
</dbReference>
<dbReference type="PROSITE" id="PS00236">
    <property type="entry name" value="NEUROTR_ION_CHANNEL"/>
    <property type="match status" value="1"/>
</dbReference>
<keyword evidence="6" id="KW-1185">Reference proteome</keyword>
<reference evidence="5" key="1">
    <citation type="submission" date="2019-08" db="EMBL/GenBank/DDBJ databases">
        <title>The improved chromosome-level genome for the pearl oyster Pinctada fucata martensii using PacBio sequencing and Hi-C.</title>
        <authorList>
            <person name="Zheng Z."/>
        </authorList>
    </citation>
    <scope>NUCLEOTIDE SEQUENCE</scope>
    <source>
        <strain evidence="5">ZZ-2019</strain>
        <tissue evidence="5">Adductor muscle</tissue>
    </source>
</reference>
<keyword evidence="3" id="KW-0407">Ion channel</keyword>
<keyword evidence="3" id="KW-0813">Transport</keyword>
<organism evidence="5 6">
    <name type="scientific">Pinctada imbricata</name>
    <name type="common">Atlantic pearl-oyster</name>
    <name type="synonym">Pinctada martensii</name>
    <dbReference type="NCBI Taxonomy" id="66713"/>
    <lineage>
        <taxon>Eukaryota</taxon>
        <taxon>Metazoa</taxon>
        <taxon>Spiralia</taxon>
        <taxon>Lophotrochozoa</taxon>
        <taxon>Mollusca</taxon>
        <taxon>Bivalvia</taxon>
        <taxon>Autobranchia</taxon>
        <taxon>Pteriomorphia</taxon>
        <taxon>Pterioida</taxon>
        <taxon>Pterioidea</taxon>
        <taxon>Pteriidae</taxon>
        <taxon>Pinctada</taxon>
    </lineage>
</organism>
<dbReference type="PANTHER" id="PTHR18945">
    <property type="entry name" value="NEUROTRANSMITTER GATED ION CHANNEL"/>
    <property type="match status" value="1"/>
</dbReference>
<dbReference type="GO" id="GO:0005230">
    <property type="term" value="F:extracellular ligand-gated monoatomic ion channel activity"/>
    <property type="evidence" value="ECO:0007669"/>
    <property type="project" value="InterPro"/>
</dbReference>
<dbReference type="PRINTS" id="PR00252">
    <property type="entry name" value="NRIONCHANNEL"/>
</dbReference>
<dbReference type="AlphaFoldDB" id="A0AA88XJQ5"/>
<evidence type="ECO:0000256" key="1">
    <source>
        <dbReference type="ARBA" id="ARBA00004141"/>
    </source>
</evidence>
<comment type="subcellular location">
    <subcellularLocation>
        <location evidence="1">Membrane</location>
        <topology evidence="1">Multi-pass membrane protein</topology>
    </subcellularLocation>
</comment>
<dbReference type="FunFam" id="2.70.170.10:FF:000028">
    <property type="entry name" value="AcetylCholine Receptor"/>
    <property type="match status" value="1"/>
</dbReference>
<feature type="signal peptide" evidence="3">
    <location>
        <begin position="1"/>
        <end position="18"/>
    </location>
</feature>
<comment type="similarity">
    <text evidence="3">Belongs to the ligand-gated ion channel (TC 1.A.9) family.</text>
</comment>
<sequence>MRILEILFVIWNVDVISAGSLTDVNNIYSTVLTNYTVDTRPITNQNAVLYITTKFHLSSVIKLDEPSGEFAAAGILDLDWTDESLKWDRNNYDGQNEIKISSKKVWTPSLVILNPSASSKHLTVDNTKVNVFSDGTVNWLVADVFHTACDIDITYFPFDIQTCKISLISWNYDVLVQFVPQNLTMNTQYYTENGVWELERTEILSGTNITPSAAYVVDFSVVLRRRSTLLSSIFWCQ</sequence>
<keyword evidence="2" id="KW-0472">Membrane</keyword>
<name>A0AA88XJQ5_PINIB</name>
<proteinExistence type="inferred from homology"/>
<dbReference type="EMBL" id="VSWD01000012">
    <property type="protein sequence ID" value="KAK3086552.1"/>
    <property type="molecule type" value="Genomic_DNA"/>
</dbReference>